<dbReference type="InterPro" id="IPR033248">
    <property type="entry name" value="Transketolase_C"/>
</dbReference>
<dbReference type="SUPFAM" id="SSF52518">
    <property type="entry name" value="Thiamin diphosphate-binding fold (THDP-binding)"/>
    <property type="match status" value="2"/>
</dbReference>
<feature type="compositionally biased region" description="Basic and acidic residues" evidence="6">
    <location>
        <begin position="259"/>
        <end position="279"/>
    </location>
</feature>
<dbReference type="RefSeq" id="WP_194847240.1">
    <property type="nucleotide sequence ID" value="NZ_JAAEJV010000006.1"/>
</dbReference>
<dbReference type="InterPro" id="IPR001017">
    <property type="entry name" value="DH_E1"/>
</dbReference>
<dbReference type="CDD" id="cd02000">
    <property type="entry name" value="TPP_E1_PDC_ADC_BCADC"/>
    <property type="match status" value="1"/>
</dbReference>
<evidence type="ECO:0000256" key="2">
    <source>
        <dbReference type="ARBA" id="ARBA00003906"/>
    </source>
</evidence>
<evidence type="ECO:0000256" key="3">
    <source>
        <dbReference type="ARBA" id="ARBA00012277"/>
    </source>
</evidence>
<dbReference type="EC" id="1.2.4.4" evidence="3"/>
<dbReference type="PANTHER" id="PTHR42980">
    <property type="entry name" value="2-OXOISOVALERATE DEHYDROGENASE SUBUNIT BETA-RELATED"/>
    <property type="match status" value="1"/>
</dbReference>
<dbReference type="Pfam" id="PF00676">
    <property type="entry name" value="E1_dh"/>
    <property type="match status" value="1"/>
</dbReference>
<evidence type="ECO:0000256" key="1">
    <source>
        <dbReference type="ARBA" id="ARBA00001964"/>
    </source>
</evidence>
<dbReference type="Pfam" id="PF02779">
    <property type="entry name" value="Transket_pyr"/>
    <property type="match status" value="1"/>
</dbReference>
<accession>A0ABS0AXT5</accession>
<dbReference type="InterPro" id="IPR029061">
    <property type="entry name" value="THDP-binding"/>
</dbReference>
<dbReference type="CDD" id="cd07036">
    <property type="entry name" value="TPP_PYR_E1-PDHc-beta_like"/>
    <property type="match status" value="1"/>
</dbReference>
<evidence type="ECO:0000256" key="4">
    <source>
        <dbReference type="ARBA" id="ARBA00023002"/>
    </source>
</evidence>
<sequence>MQAKAPLQDLLAVSSKAKCLKILEGIYRARFTDEKMQKLVRQNKGGTFHLYTAGHELIGVMSGEALEQGKDWGFPYYRDRAFAIGLGCNLSEIFGAFLAREVPHHSGGRMMPDHFSHKELRIPCQSSVVGSQFLQAVGIAKAARLAGTNEVAYVSGGDGSTSQGDFHEALNYACVHKLGVIFVIQDNGWAISVPVEDQTAGGSIAHMAKGYAGLTVHEIDGCDFEAVDGALSAAVKKGRSLEGPTLIVAKIPRIGAHSSSDDPKKYKTEAQTEADQKRDPLPRYEGWLLEKELITPEEISALREKIKEEIETAALKGEEFPLQEKERALDHVYKEVDATFIQTPEARGESVVIMDALNHALDEEMERDPGVIIFGQDVARGKGGVFGITRGLTAKYGEERCFNTPLAESTIVATAIGMAVHSHFKPVAEIQFADYFWTGVNQLFNELSSFHYRSNGEWHCPVVIRMPTGGYIQGGPYHSQSIEAFLAHCPGLKVAFPSNAADAKMLLKSAIRDPNPVIFLEHKALYRQRVFSANPEPTQEETLPLGKARVVREGKDLTLIAWGLMVHMSSEVAQKLEDEGISVEVIDLRTIVPLDIETILTSLEKTNKALILHEAPLTCGFGAEIAAQISEKGFEFLDAPIQRLGGKNSCVPYAKHLEDTILPQKEDIEVAARTLAKY</sequence>
<dbReference type="InterPro" id="IPR005475">
    <property type="entry name" value="Transketolase-like_Pyr-bd"/>
</dbReference>
<feature type="region of interest" description="Disordered" evidence="6">
    <location>
        <begin position="256"/>
        <end position="279"/>
    </location>
</feature>
<gene>
    <name evidence="8" type="ORF">NEPTK9_000443</name>
</gene>
<evidence type="ECO:0000256" key="5">
    <source>
        <dbReference type="ARBA" id="ARBA00023052"/>
    </source>
</evidence>
<dbReference type="Pfam" id="PF02780">
    <property type="entry name" value="Transketolase_C"/>
    <property type="match status" value="1"/>
</dbReference>
<keyword evidence="9" id="KW-1185">Reference proteome</keyword>
<dbReference type="SMART" id="SM00861">
    <property type="entry name" value="Transket_pyr"/>
    <property type="match status" value="1"/>
</dbReference>
<evidence type="ECO:0000313" key="9">
    <source>
        <dbReference type="Proteomes" id="UP001194714"/>
    </source>
</evidence>
<dbReference type="Gene3D" id="3.40.50.920">
    <property type="match status" value="1"/>
</dbReference>
<evidence type="ECO:0000313" key="8">
    <source>
        <dbReference type="EMBL" id="MBF5058943.1"/>
    </source>
</evidence>
<comment type="caution">
    <text evidence="8">The sequence shown here is derived from an EMBL/GenBank/DDBJ whole genome shotgun (WGS) entry which is preliminary data.</text>
</comment>
<proteinExistence type="predicted"/>
<dbReference type="Gene3D" id="3.40.50.970">
    <property type="match status" value="2"/>
</dbReference>
<reference evidence="8 9" key="1">
    <citation type="submission" date="2020-01" db="EMBL/GenBank/DDBJ databases">
        <title>Draft genome sequence of Cand. Neptunochlamydia vexilliferae K9.</title>
        <authorList>
            <person name="Schulz F."/>
            <person name="Koestlbacher S."/>
            <person name="Wascher F."/>
            <person name="Pizzetti I."/>
            <person name="Horn M."/>
        </authorList>
    </citation>
    <scope>NUCLEOTIDE SEQUENCE [LARGE SCALE GENOMIC DNA]</scope>
    <source>
        <strain evidence="8 9">K9</strain>
    </source>
</reference>
<feature type="domain" description="Transketolase-like pyrimidine-binding" evidence="7">
    <location>
        <begin position="351"/>
        <end position="528"/>
    </location>
</feature>
<comment type="function">
    <text evidence="2">E1 component of the 2-oxoglutarate dehydrogenase (OGDH) complex which catalyzes the decarboxylation of 2-oxoglutarate, the first step in the conversion of 2-oxoglutarate to succinyl-CoA and CO(2).</text>
</comment>
<protein>
    <recommendedName>
        <fullName evidence="3">3-methyl-2-oxobutanoate dehydrogenase (2-methylpropanoyl-transferring)</fullName>
        <ecNumber evidence="3">1.2.4.4</ecNumber>
    </recommendedName>
</protein>
<dbReference type="PANTHER" id="PTHR42980:SF1">
    <property type="entry name" value="2-OXOISOVALERATE DEHYDROGENASE SUBUNIT BETA, MITOCHONDRIAL"/>
    <property type="match status" value="1"/>
</dbReference>
<evidence type="ECO:0000259" key="7">
    <source>
        <dbReference type="SMART" id="SM00861"/>
    </source>
</evidence>
<evidence type="ECO:0000256" key="6">
    <source>
        <dbReference type="SAM" id="MobiDB-lite"/>
    </source>
</evidence>
<comment type="cofactor">
    <cofactor evidence="1">
        <name>thiamine diphosphate</name>
        <dbReference type="ChEBI" id="CHEBI:58937"/>
    </cofactor>
</comment>
<keyword evidence="4" id="KW-0560">Oxidoreductase</keyword>
<name>A0ABS0AXT5_9BACT</name>
<keyword evidence="5" id="KW-0786">Thiamine pyrophosphate</keyword>
<dbReference type="InterPro" id="IPR009014">
    <property type="entry name" value="Transketo_C/PFOR_II"/>
</dbReference>
<dbReference type="Proteomes" id="UP001194714">
    <property type="component" value="Unassembled WGS sequence"/>
</dbReference>
<organism evidence="8 9">
    <name type="scientific">Candidatus Neptunichlamydia vexilliferae</name>
    <dbReference type="NCBI Taxonomy" id="1651774"/>
    <lineage>
        <taxon>Bacteria</taxon>
        <taxon>Pseudomonadati</taxon>
        <taxon>Chlamydiota</taxon>
        <taxon>Chlamydiia</taxon>
        <taxon>Parachlamydiales</taxon>
        <taxon>Simkaniaceae</taxon>
        <taxon>Candidatus Neptunichlamydia</taxon>
    </lineage>
</organism>
<dbReference type="EMBL" id="JAAEJV010000006">
    <property type="protein sequence ID" value="MBF5058943.1"/>
    <property type="molecule type" value="Genomic_DNA"/>
</dbReference>
<dbReference type="SUPFAM" id="SSF52922">
    <property type="entry name" value="TK C-terminal domain-like"/>
    <property type="match status" value="1"/>
</dbReference>